<name>A0A8J5S1U5_ZIZPA</name>
<evidence type="ECO:0000313" key="3">
    <source>
        <dbReference type="Proteomes" id="UP000729402"/>
    </source>
</evidence>
<protein>
    <submittedName>
        <fullName evidence="2">Uncharacterized protein</fullName>
    </submittedName>
</protein>
<feature type="compositionally biased region" description="Acidic residues" evidence="1">
    <location>
        <begin position="54"/>
        <end position="66"/>
    </location>
</feature>
<accession>A0A8J5S1U5</accession>
<keyword evidence="3" id="KW-1185">Reference proteome</keyword>
<dbReference type="AlphaFoldDB" id="A0A8J5S1U5"/>
<dbReference type="Proteomes" id="UP000729402">
    <property type="component" value="Unassembled WGS sequence"/>
</dbReference>
<reference evidence="2" key="1">
    <citation type="journal article" date="2021" name="bioRxiv">
        <title>Whole Genome Assembly and Annotation of Northern Wild Rice, Zizania palustris L., Supports a Whole Genome Duplication in the Zizania Genus.</title>
        <authorList>
            <person name="Haas M."/>
            <person name="Kono T."/>
            <person name="Macchietto M."/>
            <person name="Millas R."/>
            <person name="McGilp L."/>
            <person name="Shao M."/>
            <person name="Duquette J."/>
            <person name="Hirsch C.N."/>
            <person name="Kimball J."/>
        </authorList>
    </citation>
    <scope>NUCLEOTIDE SEQUENCE</scope>
    <source>
        <tissue evidence="2">Fresh leaf tissue</tissue>
    </source>
</reference>
<dbReference type="EMBL" id="JAAALK010000286">
    <property type="protein sequence ID" value="KAG8062038.1"/>
    <property type="molecule type" value="Genomic_DNA"/>
</dbReference>
<gene>
    <name evidence="2" type="ORF">GUJ93_ZPchr0003g17845</name>
</gene>
<feature type="region of interest" description="Disordered" evidence="1">
    <location>
        <begin position="1"/>
        <end position="66"/>
    </location>
</feature>
<proteinExistence type="predicted"/>
<sequence length="66" mass="6796">MAAGAEARGRGSAWGRRHAGAAARGAWGRRRAGAAARGHGSARAEVRGGRLGEREEEEEEEGDVAA</sequence>
<evidence type="ECO:0000313" key="2">
    <source>
        <dbReference type="EMBL" id="KAG8062038.1"/>
    </source>
</evidence>
<feature type="compositionally biased region" description="Low complexity" evidence="1">
    <location>
        <begin position="1"/>
        <end position="26"/>
    </location>
</feature>
<evidence type="ECO:0000256" key="1">
    <source>
        <dbReference type="SAM" id="MobiDB-lite"/>
    </source>
</evidence>
<comment type="caution">
    <text evidence="2">The sequence shown here is derived from an EMBL/GenBank/DDBJ whole genome shotgun (WGS) entry which is preliminary data.</text>
</comment>
<feature type="compositionally biased region" description="Basic and acidic residues" evidence="1">
    <location>
        <begin position="42"/>
        <end position="53"/>
    </location>
</feature>
<organism evidence="2 3">
    <name type="scientific">Zizania palustris</name>
    <name type="common">Northern wild rice</name>
    <dbReference type="NCBI Taxonomy" id="103762"/>
    <lineage>
        <taxon>Eukaryota</taxon>
        <taxon>Viridiplantae</taxon>
        <taxon>Streptophyta</taxon>
        <taxon>Embryophyta</taxon>
        <taxon>Tracheophyta</taxon>
        <taxon>Spermatophyta</taxon>
        <taxon>Magnoliopsida</taxon>
        <taxon>Liliopsida</taxon>
        <taxon>Poales</taxon>
        <taxon>Poaceae</taxon>
        <taxon>BOP clade</taxon>
        <taxon>Oryzoideae</taxon>
        <taxon>Oryzeae</taxon>
        <taxon>Zizaniinae</taxon>
        <taxon>Zizania</taxon>
    </lineage>
</organism>
<reference evidence="2" key="2">
    <citation type="submission" date="2021-02" db="EMBL/GenBank/DDBJ databases">
        <authorList>
            <person name="Kimball J.A."/>
            <person name="Haas M.W."/>
            <person name="Macchietto M."/>
            <person name="Kono T."/>
            <person name="Duquette J."/>
            <person name="Shao M."/>
        </authorList>
    </citation>
    <scope>NUCLEOTIDE SEQUENCE</scope>
    <source>
        <tissue evidence="2">Fresh leaf tissue</tissue>
    </source>
</reference>